<dbReference type="PANTHER" id="PTHR43399">
    <property type="entry name" value="SUBTILISIN-RELATED"/>
    <property type="match status" value="1"/>
</dbReference>
<dbReference type="Gene3D" id="3.40.50.200">
    <property type="entry name" value="Peptidase S8/S53 domain"/>
    <property type="match status" value="1"/>
</dbReference>
<keyword evidence="4 10" id="KW-0732">Signal</keyword>
<dbReference type="InterPro" id="IPR034187">
    <property type="entry name" value="Peptidases_S8_5"/>
</dbReference>
<dbReference type="InterPro" id="IPR015500">
    <property type="entry name" value="Peptidase_S8_subtilisin-rel"/>
</dbReference>
<evidence type="ECO:0000256" key="8">
    <source>
        <dbReference type="PROSITE-ProRule" id="PRU01240"/>
    </source>
</evidence>
<evidence type="ECO:0008006" key="16">
    <source>
        <dbReference type="Google" id="ProtNLM"/>
    </source>
</evidence>
<evidence type="ECO:0000256" key="3">
    <source>
        <dbReference type="ARBA" id="ARBA00022670"/>
    </source>
</evidence>
<comment type="similarity">
    <text evidence="1 8 9">Belongs to the peptidase S8 family.</text>
</comment>
<evidence type="ECO:0000256" key="4">
    <source>
        <dbReference type="ARBA" id="ARBA00022729"/>
    </source>
</evidence>
<dbReference type="PANTHER" id="PTHR43399:SF4">
    <property type="entry name" value="CELL WALL-ASSOCIATED PROTEASE"/>
    <property type="match status" value="1"/>
</dbReference>
<dbReference type="STRING" id="745531.A0A0C3PKT8"/>
<dbReference type="PROSITE" id="PS00138">
    <property type="entry name" value="SUBTILASE_SER"/>
    <property type="match status" value="1"/>
</dbReference>
<reference evidence="14 15" key="1">
    <citation type="journal article" date="2014" name="PLoS Genet.">
        <title>Analysis of the Phlebiopsis gigantea genome, transcriptome and secretome provides insight into its pioneer colonization strategies of wood.</title>
        <authorList>
            <person name="Hori C."/>
            <person name="Ishida T."/>
            <person name="Igarashi K."/>
            <person name="Samejima M."/>
            <person name="Suzuki H."/>
            <person name="Master E."/>
            <person name="Ferreira P."/>
            <person name="Ruiz-Duenas F.J."/>
            <person name="Held B."/>
            <person name="Canessa P."/>
            <person name="Larrondo L.F."/>
            <person name="Schmoll M."/>
            <person name="Druzhinina I.S."/>
            <person name="Kubicek C.P."/>
            <person name="Gaskell J.A."/>
            <person name="Kersten P."/>
            <person name="St John F."/>
            <person name="Glasner J."/>
            <person name="Sabat G."/>
            <person name="Splinter BonDurant S."/>
            <person name="Syed K."/>
            <person name="Yadav J."/>
            <person name="Mgbeahuruike A.C."/>
            <person name="Kovalchuk A."/>
            <person name="Asiegbu F.O."/>
            <person name="Lackner G."/>
            <person name="Hoffmeister D."/>
            <person name="Rencoret J."/>
            <person name="Gutierrez A."/>
            <person name="Sun H."/>
            <person name="Lindquist E."/>
            <person name="Barry K."/>
            <person name="Riley R."/>
            <person name="Grigoriev I.V."/>
            <person name="Henrissat B."/>
            <person name="Kues U."/>
            <person name="Berka R.M."/>
            <person name="Martinez A.T."/>
            <person name="Covert S.F."/>
            <person name="Blanchette R.A."/>
            <person name="Cullen D."/>
        </authorList>
    </citation>
    <scope>NUCLEOTIDE SEQUENCE [LARGE SCALE GENOMIC DNA]</scope>
    <source>
        <strain evidence="14 15">11061_1 CR5-6</strain>
    </source>
</reference>
<evidence type="ECO:0000256" key="1">
    <source>
        <dbReference type="ARBA" id="ARBA00011073"/>
    </source>
</evidence>
<dbReference type="InterPro" id="IPR000209">
    <property type="entry name" value="Peptidase_S8/S53_dom"/>
</dbReference>
<evidence type="ECO:0000259" key="13">
    <source>
        <dbReference type="Pfam" id="PF06280"/>
    </source>
</evidence>
<name>A0A0C3PKT8_PHLG1</name>
<organism evidence="14 15">
    <name type="scientific">Phlebiopsis gigantea (strain 11061_1 CR5-6)</name>
    <name type="common">White-rot fungus</name>
    <name type="synonym">Peniophora gigantea</name>
    <dbReference type="NCBI Taxonomy" id="745531"/>
    <lineage>
        <taxon>Eukaryota</taxon>
        <taxon>Fungi</taxon>
        <taxon>Dikarya</taxon>
        <taxon>Basidiomycota</taxon>
        <taxon>Agaricomycotina</taxon>
        <taxon>Agaricomycetes</taxon>
        <taxon>Polyporales</taxon>
        <taxon>Phanerochaetaceae</taxon>
        <taxon>Phlebiopsis</taxon>
    </lineage>
</organism>
<dbReference type="CDD" id="cd02124">
    <property type="entry name" value="PA_PoS1_like"/>
    <property type="match status" value="1"/>
</dbReference>
<dbReference type="Proteomes" id="UP000053257">
    <property type="component" value="Unassembled WGS sequence"/>
</dbReference>
<sequence length="873" mass="90368">MFRSSRLSFLLLALPYALGRIVPGQYIVELENVSSLGAKRSYGSPHDALYSDLQKRGIAYNVQAQYDTQGIFVGASLSVSPEEISSVASLSGVKAVHPVHSVSQPKRINARVAKAGDATLPDAESTHIMTGVDKVHAQGITGKGIKIGIIDTGIDYNHPYLGAGFGSGFKVIGGYDFVGDAYTGSNTPVPDSDPLDQCNGHGTHVAGIIGANPGNDFGISGVAYEASISSYRVFGCTGSTQDDVIIDALLKGYNEGMHILTLSLGGVDGWIEGAAGVVASRIVDKGKVVTIAAGNEGAYGAWYASSPGTGLDVISVASVDNTVIPAQNATVHGVSHDPISYLSAIALPANNTLAVYATSKDATVTDDACSALPDSTPDLSDKVVIVRRGTCSFVTKLANIAAKGGKIMLIYNNVAGFSSISVGDYHAALISAEDGAWLVSEFASGASISLSFPQSGGAANIPSATAGLVSDFSTYGPTYDMNFKPAVAAPGGNILSTLPLALGAWGVESGTSMATPFTAGSAALVLQAKGTGADIAKGLRSLFQATAAPVSATTSDGDLQTLAVQGAGLIQVNAAIGTKTIVSPTQLLLNDTAHLNPIQTFKIQNTGSSTVSYKLTHVPAGTIATFDTTTGFPVDGPIGVTSSHATVLLSQSQVTLRAGASATIIVTVIPPSLSSSTLPVYSGYIRIASSAETQQVSYLGAVGNLKDRTVFDTTNKFFGFSLPAVLNSTGDVQQNVTTYSLSGDDQPSVLFRQFFGTPLFRADLVSKDFKIPTLSHHKRDLLSWLFGTNANSIAGVKTLGVLAEYDYIPRNSDASDAADNGYSTIVVDGTFADGSKIKDGSYKILLSALRVSGNPNLITDYEMSLTSEFIVKH</sequence>
<feature type="domain" description="Peptidase S8/S53" evidence="11">
    <location>
        <begin position="142"/>
        <end position="568"/>
    </location>
</feature>
<keyword evidence="5 8" id="KW-0378">Hydrolase</keyword>
<feature type="domain" description="C5a peptidase/Subtilisin-like protease SBT2-like Fn3-like" evidence="13">
    <location>
        <begin position="589"/>
        <end position="696"/>
    </location>
</feature>
<keyword evidence="15" id="KW-1185">Reference proteome</keyword>
<feature type="signal peptide" evidence="10">
    <location>
        <begin position="1"/>
        <end position="19"/>
    </location>
</feature>
<evidence type="ECO:0000256" key="2">
    <source>
        <dbReference type="ARBA" id="ARBA00022525"/>
    </source>
</evidence>
<keyword evidence="6 8" id="KW-0720">Serine protease</keyword>
<dbReference type="GO" id="GO:0004252">
    <property type="term" value="F:serine-type endopeptidase activity"/>
    <property type="evidence" value="ECO:0007669"/>
    <property type="project" value="UniProtKB-UniRule"/>
</dbReference>
<evidence type="ECO:0000313" key="15">
    <source>
        <dbReference type="Proteomes" id="UP000053257"/>
    </source>
</evidence>
<evidence type="ECO:0000259" key="12">
    <source>
        <dbReference type="Pfam" id="PF02225"/>
    </source>
</evidence>
<evidence type="ECO:0000313" key="14">
    <source>
        <dbReference type="EMBL" id="KIP06998.1"/>
    </source>
</evidence>
<dbReference type="CDD" id="cd07489">
    <property type="entry name" value="Peptidases_S8_5"/>
    <property type="match status" value="1"/>
</dbReference>
<dbReference type="InterPro" id="IPR051048">
    <property type="entry name" value="Peptidase_S8/S53_subtilisin"/>
</dbReference>
<protein>
    <recommendedName>
        <fullName evidence="16">Peptidase S8/S53 domain-containing protein</fullName>
    </recommendedName>
</protein>
<dbReference type="InterPro" id="IPR023827">
    <property type="entry name" value="Peptidase_S8_Asp-AS"/>
</dbReference>
<keyword evidence="2" id="KW-0964">Secreted</keyword>
<dbReference type="PROSITE" id="PS00137">
    <property type="entry name" value="SUBTILASE_HIS"/>
    <property type="match status" value="1"/>
</dbReference>
<dbReference type="OrthoDB" id="206201at2759"/>
<dbReference type="InterPro" id="IPR003137">
    <property type="entry name" value="PA_domain"/>
</dbReference>
<feature type="active site" description="Charge relay system" evidence="7 8">
    <location>
        <position position="151"/>
    </location>
</feature>
<dbReference type="InterPro" id="IPR022398">
    <property type="entry name" value="Peptidase_S8_His-AS"/>
</dbReference>
<dbReference type="HOGENOM" id="CLU_003559_3_1_1"/>
<dbReference type="PRINTS" id="PR00723">
    <property type="entry name" value="SUBTILISIN"/>
</dbReference>
<evidence type="ECO:0000256" key="10">
    <source>
        <dbReference type="SAM" id="SignalP"/>
    </source>
</evidence>
<dbReference type="SUPFAM" id="SSF52025">
    <property type="entry name" value="PA domain"/>
    <property type="match status" value="1"/>
</dbReference>
<evidence type="ECO:0000259" key="11">
    <source>
        <dbReference type="Pfam" id="PF00082"/>
    </source>
</evidence>
<feature type="domain" description="PA" evidence="12">
    <location>
        <begin position="365"/>
        <end position="436"/>
    </location>
</feature>
<evidence type="ECO:0000256" key="5">
    <source>
        <dbReference type="ARBA" id="ARBA00022801"/>
    </source>
</evidence>
<evidence type="ECO:0000256" key="6">
    <source>
        <dbReference type="ARBA" id="ARBA00022825"/>
    </source>
</evidence>
<dbReference type="InterPro" id="IPR023828">
    <property type="entry name" value="Peptidase_S8_Ser-AS"/>
</dbReference>
<dbReference type="EMBL" id="KN840506">
    <property type="protein sequence ID" value="KIP06998.1"/>
    <property type="molecule type" value="Genomic_DNA"/>
</dbReference>
<evidence type="ECO:0000256" key="9">
    <source>
        <dbReference type="RuleBase" id="RU003355"/>
    </source>
</evidence>
<dbReference type="PROSITE" id="PS51892">
    <property type="entry name" value="SUBTILASE"/>
    <property type="match status" value="1"/>
</dbReference>
<dbReference type="GO" id="GO:0006508">
    <property type="term" value="P:proteolysis"/>
    <property type="evidence" value="ECO:0007669"/>
    <property type="project" value="UniProtKB-KW"/>
</dbReference>
<feature type="chain" id="PRO_5002168030" description="Peptidase S8/S53 domain-containing protein" evidence="10">
    <location>
        <begin position="20"/>
        <end position="873"/>
    </location>
</feature>
<dbReference type="AlphaFoldDB" id="A0A0C3PKT8"/>
<dbReference type="PROSITE" id="PS00136">
    <property type="entry name" value="SUBTILASE_ASP"/>
    <property type="match status" value="1"/>
</dbReference>
<evidence type="ECO:0000256" key="7">
    <source>
        <dbReference type="PIRSR" id="PIRSR615500-1"/>
    </source>
</evidence>
<feature type="active site" description="Charge relay system" evidence="7 8">
    <location>
        <position position="201"/>
    </location>
</feature>
<dbReference type="Gene3D" id="3.50.30.30">
    <property type="match status" value="1"/>
</dbReference>
<dbReference type="GO" id="GO:0016020">
    <property type="term" value="C:membrane"/>
    <property type="evidence" value="ECO:0007669"/>
    <property type="project" value="InterPro"/>
</dbReference>
<dbReference type="InterPro" id="IPR036852">
    <property type="entry name" value="Peptidase_S8/S53_dom_sf"/>
</dbReference>
<dbReference type="Pfam" id="PF00082">
    <property type="entry name" value="Peptidase_S8"/>
    <property type="match status" value="1"/>
</dbReference>
<accession>A0A0C3PKT8</accession>
<gene>
    <name evidence="14" type="ORF">PHLGIDRAFT_106318</name>
</gene>
<dbReference type="Pfam" id="PF02225">
    <property type="entry name" value="PA"/>
    <property type="match status" value="1"/>
</dbReference>
<dbReference type="Pfam" id="PF06280">
    <property type="entry name" value="fn3_5"/>
    <property type="match status" value="1"/>
</dbReference>
<feature type="active site" description="Charge relay system" evidence="7 8">
    <location>
        <position position="512"/>
    </location>
</feature>
<keyword evidence="3 8" id="KW-0645">Protease</keyword>
<proteinExistence type="inferred from homology"/>
<dbReference type="InterPro" id="IPR046450">
    <property type="entry name" value="PA_dom_sf"/>
</dbReference>
<dbReference type="InterPro" id="IPR010435">
    <property type="entry name" value="C5a/SBT2-like_Fn3"/>
</dbReference>
<dbReference type="SUPFAM" id="SSF52743">
    <property type="entry name" value="Subtilisin-like"/>
    <property type="match status" value="1"/>
</dbReference>